<feature type="domain" description="K Homology" evidence="3">
    <location>
        <begin position="560"/>
        <end position="630"/>
    </location>
</feature>
<dbReference type="PANTHER" id="PTHR10288">
    <property type="entry name" value="KH DOMAIN CONTAINING RNA BINDING PROTEIN"/>
    <property type="match status" value="1"/>
</dbReference>
<feature type="domain" description="K Homology" evidence="3">
    <location>
        <begin position="149"/>
        <end position="227"/>
    </location>
</feature>
<dbReference type="CDD" id="cd22459">
    <property type="entry name" value="KH-I_PEPPER_rpt1_like"/>
    <property type="match status" value="2"/>
</dbReference>
<dbReference type="Gene3D" id="3.30.310.210">
    <property type="match status" value="1"/>
</dbReference>
<evidence type="ECO:0000256" key="1">
    <source>
        <dbReference type="ARBA" id="ARBA00022737"/>
    </source>
</evidence>
<evidence type="ECO:0000313" key="4">
    <source>
        <dbReference type="EMBL" id="KAH0459838.1"/>
    </source>
</evidence>
<evidence type="ECO:0000313" key="5">
    <source>
        <dbReference type="Proteomes" id="UP000775213"/>
    </source>
</evidence>
<dbReference type="Pfam" id="PF00013">
    <property type="entry name" value="KH_1"/>
    <property type="match status" value="5"/>
</dbReference>
<feature type="domain" description="K Homology" evidence="3">
    <location>
        <begin position="400"/>
        <end position="474"/>
    </location>
</feature>
<keyword evidence="2" id="KW-0694">RNA-binding</keyword>
<dbReference type="Gene3D" id="3.30.1370.10">
    <property type="entry name" value="K Homology domain, type 1"/>
    <property type="match status" value="3"/>
</dbReference>
<dbReference type="PROSITE" id="PS50084">
    <property type="entry name" value="KH_TYPE_1"/>
    <property type="match status" value="5"/>
</dbReference>
<dbReference type="AlphaFoldDB" id="A0AAV7GVY8"/>
<sequence length="632" mass="68196">MRVSNGVTLLSQPFYRMAEFGKRSRHGDDDTVGKNQKRRVGNKENFDDGDLVLYRILCPDNVIGSVIGKGGKVINSLRQETHAKIKVVDPYPGAQKRVIIVYCYVKDKEPVEVDDEITKPLCPAQDGLLRVHAAIINALSNTEDDDQQGKEEVELLVPTSQSSNIIGKSGTIIKKLRAKTKAVIKINAKDASNAAHSCAMSFDNFLQITGDSVAVKKALLAVSAIMYKFSPKEDISLDTTVAEIPPSIIIPSDVPIYPSSNFYHSTDAIVAPSRSVPPVIGATQHVPELHGYTDSASTWPVYSSTIPVLSGYGGPSRTEEFVVRVLCPSDKIGRVIGKGGSTIKTVRQSSGARVDVDDTKKKNDECIITVSSTESLDDVKSAAVEAVLLLQGKIHDEDDKTVTIRLLVPTKVIGCLIGKGGSIINEMRKKTKAEIRISKSEKTKSASSDEERVEVSGEVSRVREALLQIILRLREDALKDREGSNAVPPTDSLYTSNLSVPPLLPSVQSVSNLGYDHRTEPGSGLGLLSSNSFYGYSSLQAGENAYGSLSSYSSKSYGGLPSYVEMSIPSHAIGKVLGKGGSNLANIRKISGADIEIVDSKSTRFERIAQISGTPDQKRSAENLIQAFIMST</sequence>
<dbReference type="EMBL" id="JAGFBR010000010">
    <property type="protein sequence ID" value="KAH0459838.1"/>
    <property type="molecule type" value="Genomic_DNA"/>
</dbReference>
<feature type="domain" description="K Homology" evidence="3">
    <location>
        <begin position="50"/>
        <end position="123"/>
    </location>
</feature>
<protein>
    <recommendedName>
        <fullName evidence="3">K Homology domain-containing protein</fullName>
    </recommendedName>
</protein>
<evidence type="ECO:0000259" key="3">
    <source>
        <dbReference type="SMART" id="SM00322"/>
    </source>
</evidence>
<dbReference type="InterPro" id="IPR004088">
    <property type="entry name" value="KH_dom_type_1"/>
</dbReference>
<reference evidence="4 5" key="1">
    <citation type="journal article" date="2021" name="Hortic Res">
        <title>Chromosome-scale assembly of the Dendrobium chrysotoxum genome enhances the understanding of orchid evolution.</title>
        <authorList>
            <person name="Zhang Y."/>
            <person name="Zhang G.Q."/>
            <person name="Zhang D."/>
            <person name="Liu X.D."/>
            <person name="Xu X.Y."/>
            <person name="Sun W.H."/>
            <person name="Yu X."/>
            <person name="Zhu X."/>
            <person name="Wang Z.W."/>
            <person name="Zhao X."/>
            <person name="Zhong W.Y."/>
            <person name="Chen H."/>
            <person name="Yin W.L."/>
            <person name="Huang T."/>
            <person name="Niu S.C."/>
            <person name="Liu Z.J."/>
        </authorList>
    </citation>
    <scope>NUCLEOTIDE SEQUENCE [LARGE SCALE GENOMIC DNA]</scope>
    <source>
        <strain evidence="4">Lindl</strain>
    </source>
</reference>
<keyword evidence="1" id="KW-0677">Repeat</keyword>
<accession>A0AAV7GVY8</accession>
<dbReference type="InterPro" id="IPR036612">
    <property type="entry name" value="KH_dom_type_1_sf"/>
</dbReference>
<keyword evidence="5" id="KW-1185">Reference proteome</keyword>
<name>A0AAV7GVY8_DENCH</name>
<comment type="caution">
    <text evidence="4">The sequence shown here is derived from an EMBL/GenBank/DDBJ whole genome shotgun (WGS) entry which is preliminary data.</text>
</comment>
<gene>
    <name evidence="4" type="ORF">IEQ34_010501</name>
</gene>
<dbReference type="GO" id="GO:0003723">
    <property type="term" value="F:RNA binding"/>
    <property type="evidence" value="ECO:0007669"/>
    <property type="project" value="UniProtKB-UniRule"/>
</dbReference>
<dbReference type="SUPFAM" id="SSF54791">
    <property type="entry name" value="Eukaryotic type KH-domain (KH-domain type I)"/>
    <property type="match status" value="5"/>
</dbReference>
<dbReference type="InterPro" id="IPR004087">
    <property type="entry name" value="KH_dom"/>
</dbReference>
<dbReference type="SMART" id="SM00322">
    <property type="entry name" value="KH"/>
    <property type="match status" value="5"/>
</dbReference>
<dbReference type="Proteomes" id="UP000775213">
    <property type="component" value="Unassembled WGS sequence"/>
</dbReference>
<dbReference type="CDD" id="cd22462">
    <property type="entry name" value="KH-I_HEN4_like_rpt5"/>
    <property type="match status" value="1"/>
</dbReference>
<feature type="domain" description="K Homology" evidence="3">
    <location>
        <begin position="319"/>
        <end position="391"/>
    </location>
</feature>
<dbReference type="CDD" id="cd22460">
    <property type="entry name" value="KH-I_PEPPER_rpt2_like"/>
    <property type="match status" value="1"/>
</dbReference>
<evidence type="ECO:0000256" key="2">
    <source>
        <dbReference type="PROSITE-ProRule" id="PRU00117"/>
    </source>
</evidence>
<proteinExistence type="predicted"/>
<organism evidence="4 5">
    <name type="scientific">Dendrobium chrysotoxum</name>
    <name type="common">Orchid</name>
    <dbReference type="NCBI Taxonomy" id="161865"/>
    <lineage>
        <taxon>Eukaryota</taxon>
        <taxon>Viridiplantae</taxon>
        <taxon>Streptophyta</taxon>
        <taxon>Embryophyta</taxon>
        <taxon>Tracheophyta</taxon>
        <taxon>Spermatophyta</taxon>
        <taxon>Magnoliopsida</taxon>
        <taxon>Liliopsida</taxon>
        <taxon>Asparagales</taxon>
        <taxon>Orchidaceae</taxon>
        <taxon>Epidendroideae</taxon>
        <taxon>Malaxideae</taxon>
        <taxon>Dendrobiinae</taxon>
        <taxon>Dendrobium</taxon>
    </lineage>
</organism>